<dbReference type="STRING" id="28134.SAMN05444288_0842"/>
<reference evidence="2" key="1">
    <citation type="submission" date="2011-01" db="EMBL/GenBank/DDBJ databases">
        <authorList>
            <person name="Muzny D."/>
            <person name="Qin X."/>
            <person name="Buhay C."/>
            <person name="Dugan-Rocha S."/>
            <person name="Ding Y."/>
            <person name="Chen G."/>
            <person name="Hawes A."/>
            <person name="Holder M."/>
            <person name="Jhangiani S."/>
            <person name="Johnson A."/>
            <person name="Khan Z."/>
            <person name="Li Z."/>
            <person name="Liu W."/>
            <person name="Liu X."/>
            <person name="Perez L."/>
            <person name="Shen H."/>
            <person name="Wang Q."/>
            <person name="Watt J."/>
            <person name="Xi L."/>
            <person name="Xin Y."/>
            <person name="Zhou J."/>
            <person name="Deng J."/>
            <person name="Jiang H."/>
            <person name="Liu Y."/>
            <person name="Qu J."/>
            <person name="Song X.-Z."/>
            <person name="Zhang L."/>
            <person name="Villasana D."/>
            <person name="Johnson A."/>
            <person name="Liu J."/>
            <person name="Liyanage D."/>
            <person name="Lorensuhewa L."/>
            <person name="Robinson T."/>
            <person name="Song A."/>
            <person name="Song B.-B."/>
            <person name="Dinh H."/>
            <person name="Thornton R."/>
            <person name="Coyle M."/>
            <person name="Francisco L."/>
            <person name="Jackson L."/>
            <person name="Javaid M."/>
            <person name="Korchina V."/>
            <person name="Kovar C."/>
            <person name="Mata R."/>
            <person name="Mathew T."/>
            <person name="Ngo R."/>
            <person name="Nguyen L."/>
            <person name="Nguyen N."/>
            <person name="Okwuonu G."/>
            <person name="Ongeri F."/>
            <person name="Pham C."/>
            <person name="Simmons D."/>
            <person name="Wilczek-Boney K."/>
            <person name="Hale W."/>
            <person name="Jakkamsetti A."/>
            <person name="Pham P."/>
            <person name="Ruth R."/>
            <person name="San Lucas F."/>
            <person name="Warren J."/>
            <person name="Zhang J."/>
            <person name="Zhao Z."/>
            <person name="Zhou C."/>
            <person name="Zhu D."/>
            <person name="Lee S."/>
            <person name="Bess C."/>
            <person name="Blankenburg K."/>
            <person name="Forbes L."/>
            <person name="Fu Q."/>
            <person name="Gubbala S."/>
            <person name="Hirani K."/>
            <person name="Jayaseelan J.C."/>
            <person name="Lara F."/>
            <person name="Munidasa M."/>
            <person name="Palculict T."/>
            <person name="Patil S."/>
            <person name="Pu L.-L."/>
            <person name="Saada N."/>
            <person name="Tang L."/>
            <person name="Weissenberger G."/>
            <person name="Zhu Y."/>
            <person name="Hemphill L."/>
            <person name="Shang Y."/>
            <person name="Youmans B."/>
            <person name="Ayvaz T."/>
            <person name="Ross M."/>
            <person name="Santibanez J."/>
            <person name="Aqrawi P."/>
            <person name="Gross S."/>
            <person name="Joshi V."/>
            <person name="Fowler G."/>
            <person name="Nazareth L."/>
            <person name="Reid J."/>
            <person name="Worley K."/>
            <person name="Petrosino J."/>
            <person name="Highlander S."/>
            <person name="Gibbs R."/>
        </authorList>
    </citation>
    <scope>NUCLEOTIDE SEQUENCE [LARGE SCALE GENOMIC DNA]</scope>
    <source>
        <strain evidence="2">ATCC 33269</strain>
    </source>
</reference>
<evidence type="ECO:0000313" key="3">
    <source>
        <dbReference type="Proteomes" id="UP000005580"/>
    </source>
</evidence>
<feature type="region of interest" description="Disordered" evidence="1">
    <location>
        <begin position="91"/>
        <end position="144"/>
    </location>
</feature>
<accession>E7RT71</accession>
<dbReference type="RefSeq" id="WP_004370744.1">
    <property type="nucleotide sequence ID" value="NZ_GL833119.1"/>
</dbReference>
<proteinExistence type="predicted"/>
<keyword evidence="3" id="KW-1185">Reference proteome</keyword>
<dbReference type="InterPro" id="IPR021474">
    <property type="entry name" value="DUF3127"/>
</dbReference>
<name>E7RT71_9BACT</name>
<dbReference type="eggNOG" id="ENOG5032SXV">
    <property type="taxonomic scope" value="Bacteria"/>
</dbReference>
<dbReference type="EMBL" id="AEPE02000006">
    <property type="protein sequence ID" value="EFZ36422.1"/>
    <property type="molecule type" value="Genomic_DNA"/>
</dbReference>
<evidence type="ECO:0000256" key="1">
    <source>
        <dbReference type="SAM" id="MobiDB-lite"/>
    </source>
</evidence>
<organism evidence="2 3">
    <name type="scientific">Hoylesella oralis ATCC 33269</name>
    <dbReference type="NCBI Taxonomy" id="873533"/>
    <lineage>
        <taxon>Bacteria</taxon>
        <taxon>Pseudomonadati</taxon>
        <taxon>Bacteroidota</taxon>
        <taxon>Bacteroidia</taxon>
        <taxon>Bacteroidales</taxon>
        <taxon>Prevotellaceae</taxon>
        <taxon>Hoylesella</taxon>
    </lineage>
</organism>
<dbReference type="AlphaFoldDB" id="E7RT71"/>
<evidence type="ECO:0008006" key="4">
    <source>
        <dbReference type="Google" id="ProtNLM"/>
    </source>
</evidence>
<dbReference type="Proteomes" id="UP000005580">
    <property type="component" value="Unassembled WGS sequence"/>
</dbReference>
<gene>
    <name evidence="2" type="ORF">HMPREF0663_12489</name>
</gene>
<evidence type="ECO:0000313" key="2">
    <source>
        <dbReference type="EMBL" id="EFZ36422.1"/>
    </source>
</evidence>
<sequence length="144" mass="15781">MDLQGKVIAALPERSGVSSRGEWKAQDFVIETHESYPHKMVFSVFGTERLQRFNIQIGQEVMVSFDIDAHEYNGRWFNSIRAFDVRQVDPASVGTQGAQPIPAASAFGSAPIDAQQGAQMAAPQTPFPPQQPTTEGESADDLPF</sequence>
<comment type="caution">
    <text evidence="2">The sequence shown here is derived from an EMBL/GenBank/DDBJ whole genome shotgun (WGS) entry which is preliminary data.</text>
</comment>
<dbReference type="HOGENOM" id="CLU_109792_1_0_10"/>
<protein>
    <recommendedName>
        <fullName evidence="4">DUF3127 domain-containing protein</fullName>
    </recommendedName>
</protein>
<dbReference type="Pfam" id="PF11325">
    <property type="entry name" value="DUF3127"/>
    <property type="match status" value="1"/>
</dbReference>